<comment type="similarity">
    <text evidence="4">Belongs to the CEP135/TSGA10 family.</text>
</comment>
<comment type="subcellular location">
    <subcellularLocation>
        <location evidence="1">Cytoplasm</location>
        <location evidence="1">Cytoskeleton</location>
        <location evidence="1">Microtubule organizing center</location>
        <location evidence="1">Centrosome</location>
        <location evidence="1">Centriole</location>
    </subcellularLocation>
</comment>
<organism evidence="7 8">
    <name type="scientific">Pocillopora meandrina</name>
    <dbReference type="NCBI Taxonomy" id="46732"/>
    <lineage>
        <taxon>Eukaryota</taxon>
        <taxon>Metazoa</taxon>
        <taxon>Cnidaria</taxon>
        <taxon>Anthozoa</taxon>
        <taxon>Hexacorallia</taxon>
        <taxon>Scleractinia</taxon>
        <taxon>Astrocoeniina</taxon>
        <taxon>Pocilloporidae</taxon>
        <taxon>Pocillopora</taxon>
    </lineage>
</organism>
<keyword evidence="8" id="KW-1185">Reference proteome</keyword>
<keyword evidence="2" id="KW-0963">Cytoplasm</keyword>
<dbReference type="GO" id="GO:0005814">
    <property type="term" value="C:centriole"/>
    <property type="evidence" value="ECO:0007669"/>
    <property type="project" value="UniProtKB-SubCell"/>
</dbReference>
<evidence type="ECO:0008006" key="9">
    <source>
        <dbReference type="Google" id="ProtNLM"/>
    </source>
</evidence>
<evidence type="ECO:0000256" key="2">
    <source>
        <dbReference type="ARBA" id="ARBA00022490"/>
    </source>
</evidence>
<dbReference type="CDD" id="cd22292">
    <property type="entry name" value="cc_Cep135_MBD"/>
    <property type="match status" value="1"/>
</dbReference>
<evidence type="ECO:0000256" key="4">
    <source>
        <dbReference type="ARBA" id="ARBA00038123"/>
    </source>
</evidence>
<sequence length="1243" mass="144955">MTERKFTTLRKRLDQLGYRQALGIESVPLVEKLFSDLVHTTESLKNVKLQLGKQEKERTVYEDNVEPYRSDNAKLVKENNELHLQLIKLREETDQVIRDLKTSVRKLEHENADLKFLNTQYVHKVKALEKENKSKTERIQDLQEKNLHAVVETPGGRRKQIPLRRQRMDIESMVSPARDLNDKADDVHDPYVADLLNVADTRIEDLQVQVSQLQDEKSSTERRNKSLRKQVESRDKEIERLNQLLDGGRPVDAVLRESKKDSSERVVAHLNVQVDYLQQANHDLEKQLKDTVDQKVEATRRANELEATNADLLLELKDLNRLSRQVEQDKERDVIAIQSELSDTKAVLNNLQHQEGTHRTEMQELRKERQRLMEENERLAVLMENAEQDVHHVTDLLDKSDKERKRLSERNAQLTINERELVMDLERLKLTKSVKPKKSRDKSPSKIESLVKTLEKERDYYRGECETLQGMMRKRLSASPPSNRKGSKSKGKTIGHLESMTQLLQEERDFYKRECELLRNMKEKSVLMSPPTRERVSRDSPSEVNRLRRERDELQSLVEKFEKHLTEIQENVKTLTQDRDNIQLLYEQATDEIQRLRRQVSQARSPSPSRAASAVLLRVESERDAALADLRRTNTQLDNLEDKLKASQESSLQERRRYEDKIERLESMLEKAKADRNEMHARVTSLRNMVANLEDQLKQTSAQLSMAKDSALELESEVIKVQLTADQANRTAEDRERRLNRKAGELQASEEKCAQLERRLEEIEKRNEEQSFETAEIKASLKSLDRERDDLQQQVDEKTEEIIQMEAKKIQLEKAESELKMNMEDVEAQLSHALEQSGLKDREIKSLRRQLDSRDDELAEMTRGREVALKENRRLQADLNTMTEEHQSIHQQLQDALEEQESLKVQIAEYARQVARVEELLAQKEQEKEELLGQYRVLSGETERLVSESKASAGQVNNYHMELIQKERSEMELSDKIRKLESEIQQYGASHQAYEIEVSSLTRSLAQMEEQLRLANEDRESMMQDLSAVRELCMKLDQTRESLSRQLAAKSLDHDQMRELLEDAKMETDALRKKVFSEKETVRSLEGVLAKQREKEFVGKKSLETTLEEVDRLKDKLAKTDEDRSYQRQEVNTLRKASERLEDEVAKLKKKLANEKFERERLLQETSRKERDITGSASRESLTGGYSRNTEQRLYTSFSSGEFARLKPKDMSSPLASDHSDTGRRLISPIRRRSVDDVSFIRL</sequence>
<name>A0AAU9WTM0_9CNID</name>
<evidence type="ECO:0000256" key="6">
    <source>
        <dbReference type="SAM" id="MobiDB-lite"/>
    </source>
</evidence>
<evidence type="ECO:0000256" key="5">
    <source>
        <dbReference type="SAM" id="Coils"/>
    </source>
</evidence>
<accession>A0AAU9WTM0</accession>
<keyword evidence="3" id="KW-0206">Cytoskeleton</keyword>
<feature type="region of interest" description="Disordered" evidence="6">
    <location>
        <begin position="1167"/>
        <end position="1188"/>
    </location>
</feature>
<feature type="coiled-coil region" evidence="5">
    <location>
        <begin position="623"/>
        <end position="836"/>
    </location>
</feature>
<feature type="compositionally biased region" description="Basic and acidic residues" evidence="6">
    <location>
        <begin position="214"/>
        <end position="234"/>
    </location>
</feature>
<dbReference type="EMBL" id="CALNXJ010000021">
    <property type="protein sequence ID" value="CAH3125356.1"/>
    <property type="molecule type" value="Genomic_DNA"/>
</dbReference>
<dbReference type="PANTHER" id="PTHR20544">
    <property type="entry name" value="CENTROSOMAL PROTEIN CEP135"/>
    <property type="match status" value="1"/>
</dbReference>
<dbReference type="InterPro" id="IPR051877">
    <property type="entry name" value="Centriole_BasalBody_StrucProt"/>
</dbReference>
<dbReference type="Proteomes" id="UP001159428">
    <property type="component" value="Unassembled WGS sequence"/>
</dbReference>
<feature type="coiled-coil region" evidence="5">
    <location>
        <begin position="501"/>
        <end position="599"/>
    </location>
</feature>
<evidence type="ECO:0000313" key="7">
    <source>
        <dbReference type="EMBL" id="CAH3125356.1"/>
    </source>
</evidence>
<dbReference type="AlphaFoldDB" id="A0AAU9WTM0"/>
<evidence type="ECO:0000256" key="1">
    <source>
        <dbReference type="ARBA" id="ARBA00004114"/>
    </source>
</evidence>
<dbReference type="PANTHER" id="PTHR20544:SF0">
    <property type="entry name" value="NUCLEOPROTEIN TPR_MLP1 DOMAIN-CONTAINING PROTEIN"/>
    <property type="match status" value="1"/>
</dbReference>
<evidence type="ECO:0000313" key="8">
    <source>
        <dbReference type="Proteomes" id="UP001159428"/>
    </source>
</evidence>
<feature type="region of interest" description="Disordered" evidence="6">
    <location>
        <begin position="472"/>
        <end position="493"/>
    </location>
</feature>
<gene>
    <name evidence="7" type="ORF">PMEA_00012074</name>
</gene>
<feature type="compositionally biased region" description="Polar residues" evidence="6">
    <location>
        <begin position="1175"/>
        <end position="1188"/>
    </location>
</feature>
<reference evidence="7 8" key="1">
    <citation type="submission" date="2022-05" db="EMBL/GenBank/DDBJ databases">
        <authorList>
            <consortium name="Genoscope - CEA"/>
            <person name="William W."/>
        </authorList>
    </citation>
    <scope>NUCLEOTIDE SEQUENCE [LARGE SCALE GENOMIC DNA]</scope>
</reference>
<comment type="caution">
    <text evidence="7">The sequence shown here is derived from an EMBL/GenBank/DDBJ whole genome shotgun (WGS) entry which is preliminary data.</text>
</comment>
<feature type="region of interest" description="Disordered" evidence="6">
    <location>
        <begin position="1203"/>
        <end position="1224"/>
    </location>
</feature>
<keyword evidence="5" id="KW-0175">Coiled coil</keyword>
<feature type="coiled-coil region" evidence="5">
    <location>
        <begin position="44"/>
        <end position="145"/>
    </location>
</feature>
<evidence type="ECO:0000256" key="3">
    <source>
        <dbReference type="ARBA" id="ARBA00023212"/>
    </source>
</evidence>
<feature type="coiled-coil region" evidence="5">
    <location>
        <begin position="1100"/>
        <end position="1165"/>
    </location>
</feature>
<feature type="coiled-coil region" evidence="5">
    <location>
        <begin position="865"/>
        <end position="1025"/>
    </location>
</feature>
<feature type="region of interest" description="Disordered" evidence="6">
    <location>
        <begin position="210"/>
        <end position="234"/>
    </location>
</feature>
<protein>
    <recommendedName>
        <fullName evidence="9">Centrosomal protein of 135 kDa</fullName>
    </recommendedName>
</protein>
<proteinExistence type="inferred from homology"/>